<keyword evidence="12" id="KW-1185">Reference proteome</keyword>
<feature type="region of interest" description="Disordered" evidence="9">
    <location>
        <begin position="1"/>
        <end position="29"/>
    </location>
</feature>
<dbReference type="GO" id="GO:0005524">
    <property type="term" value="F:ATP binding"/>
    <property type="evidence" value="ECO:0007669"/>
    <property type="project" value="UniProtKB-UniRule"/>
</dbReference>
<evidence type="ECO:0000256" key="9">
    <source>
        <dbReference type="SAM" id="MobiDB-lite"/>
    </source>
</evidence>
<dbReference type="OrthoDB" id="10249039at2759"/>
<keyword evidence="4 8" id="KW-0833">Ubl conjugation pathway</keyword>
<evidence type="ECO:0000256" key="4">
    <source>
        <dbReference type="ARBA" id="ARBA00022786"/>
    </source>
</evidence>
<dbReference type="SMART" id="SM00212">
    <property type="entry name" value="UBCc"/>
    <property type="match status" value="1"/>
</dbReference>
<dbReference type="SUPFAM" id="SSF54495">
    <property type="entry name" value="UBC-like"/>
    <property type="match status" value="1"/>
</dbReference>
<evidence type="ECO:0000256" key="5">
    <source>
        <dbReference type="ARBA" id="ARBA00022840"/>
    </source>
</evidence>
<dbReference type="AlphaFoldDB" id="A0A9Q0REB1"/>
<evidence type="ECO:0000256" key="1">
    <source>
        <dbReference type="ARBA" id="ARBA00005032"/>
    </source>
</evidence>
<dbReference type="PROSITE" id="PS00183">
    <property type="entry name" value="UBC_1"/>
    <property type="match status" value="1"/>
</dbReference>
<comment type="similarity">
    <text evidence="8">Belongs to the ubiquitin-conjugating enzyme family.</text>
</comment>
<dbReference type="InterPro" id="IPR023313">
    <property type="entry name" value="UBQ-conjugating_AS"/>
</dbReference>
<dbReference type="PANTHER" id="PTHR24067">
    <property type="entry name" value="UBIQUITIN-CONJUGATING ENZYME E2"/>
    <property type="match status" value="1"/>
</dbReference>
<evidence type="ECO:0000313" key="11">
    <source>
        <dbReference type="EMBL" id="KAJ5075554.1"/>
    </source>
</evidence>
<dbReference type="GO" id="GO:0016740">
    <property type="term" value="F:transferase activity"/>
    <property type="evidence" value="ECO:0007669"/>
    <property type="project" value="UniProtKB-KW"/>
</dbReference>
<gene>
    <name evidence="11" type="ORF">M0811_07124</name>
</gene>
<dbReference type="Gene3D" id="3.10.110.10">
    <property type="entry name" value="Ubiquitin Conjugating Enzyme"/>
    <property type="match status" value="1"/>
</dbReference>
<accession>A0A9Q0REB1</accession>
<organism evidence="11 12">
    <name type="scientific">Anaeramoeba ignava</name>
    <name type="common">Anaerobic marine amoeba</name>
    <dbReference type="NCBI Taxonomy" id="1746090"/>
    <lineage>
        <taxon>Eukaryota</taxon>
        <taxon>Metamonada</taxon>
        <taxon>Anaeramoebidae</taxon>
        <taxon>Anaeramoeba</taxon>
    </lineage>
</organism>
<feature type="domain" description="UBC core" evidence="10">
    <location>
        <begin position="24"/>
        <end position="168"/>
    </location>
</feature>
<dbReference type="PROSITE" id="PS50127">
    <property type="entry name" value="UBC_2"/>
    <property type="match status" value="1"/>
</dbReference>
<evidence type="ECO:0000259" key="10">
    <source>
        <dbReference type="PROSITE" id="PS50127"/>
    </source>
</evidence>
<reference evidence="11" key="1">
    <citation type="submission" date="2022-10" db="EMBL/GenBank/DDBJ databases">
        <title>Novel sulphate-reducing endosymbionts in the free-living metamonad Anaeramoeba.</title>
        <authorList>
            <person name="Jerlstrom-Hultqvist J."/>
            <person name="Cepicka I."/>
            <person name="Gallot-Lavallee L."/>
            <person name="Salas-Leiva D."/>
            <person name="Curtis B.A."/>
            <person name="Zahonova K."/>
            <person name="Pipaliya S."/>
            <person name="Dacks J."/>
            <person name="Roger A.J."/>
        </authorList>
    </citation>
    <scope>NUCLEOTIDE SEQUENCE</scope>
    <source>
        <strain evidence="11">BMAN</strain>
    </source>
</reference>
<dbReference type="InterPro" id="IPR000608">
    <property type="entry name" value="UBC"/>
</dbReference>
<dbReference type="InterPro" id="IPR016135">
    <property type="entry name" value="UBQ-conjugating_enzyme/RWD"/>
</dbReference>
<keyword evidence="3 8" id="KW-0547">Nucleotide-binding</keyword>
<dbReference type="Proteomes" id="UP001149090">
    <property type="component" value="Unassembled WGS sequence"/>
</dbReference>
<dbReference type="OMA" id="YDNIVSP"/>
<protein>
    <recommendedName>
        <fullName evidence="6">NEDD8 carrier protein</fullName>
    </recommendedName>
</protein>
<evidence type="ECO:0000256" key="6">
    <source>
        <dbReference type="ARBA" id="ARBA00079113"/>
    </source>
</evidence>
<evidence type="ECO:0000256" key="7">
    <source>
        <dbReference type="PROSITE-ProRule" id="PRU10133"/>
    </source>
</evidence>
<keyword evidence="2" id="KW-0808">Transferase</keyword>
<dbReference type="Pfam" id="PF00179">
    <property type="entry name" value="UQ_con"/>
    <property type="match status" value="1"/>
</dbReference>
<proteinExistence type="inferred from homology"/>
<keyword evidence="5 8" id="KW-0067">ATP-binding</keyword>
<evidence type="ECO:0000256" key="3">
    <source>
        <dbReference type="ARBA" id="ARBA00022741"/>
    </source>
</evidence>
<sequence>MQKLIELKKERKQEPTKEEKQSQTREDRIQKDLQAIEKIEEVRIEFPEKEDFSHFKVIITPLEGFYKNGSFVFDFKIPQNYPVSPPKVFCETKIFHPNIDENGYPCLNILDREWNPILDLNSIIFGLIFMFLEPNPDDPDNRIAGELLRKDKDLFQKKVQEFIDENSKK</sequence>
<feature type="active site" description="Glycyl thioester intermediate" evidence="7">
    <location>
        <position position="106"/>
    </location>
</feature>
<dbReference type="CDD" id="cd23794">
    <property type="entry name" value="UBCc_UBE2F_UBE2M"/>
    <property type="match status" value="1"/>
</dbReference>
<dbReference type="FunFam" id="3.10.110.10:FF:000239">
    <property type="entry name" value="NEDD8-conjugating enzyme Ubc12"/>
    <property type="match status" value="1"/>
</dbReference>
<dbReference type="EMBL" id="JAPDFW010000064">
    <property type="protein sequence ID" value="KAJ5075554.1"/>
    <property type="molecule type" value="Genomic_DNA"/>
</dbReference>
<comment type="caution">
    <text evidence="11">The sequence shown here is derived from an EMBL/GenBank/DDBJ whole genome shotgun (WGS) entry which is preliminary data.</text>
</comment>
<comment type="pathway">
    <text evidence="1">Protein modification; protein neddylation.</text>
</comment>
<evidence type="ECO:0000256" key="8">
    <source>
        <dbReference type="RuleBase" id="RU362109"/>
    </source>
</evidence>
<dbReference type="InterPro" id="IPR050113">
    <property type="entry name" value="Ub_conjugating_enzyme"/>
</dbReference>
<name>A0A9Q0REB1_ANAIG</name>
<evidence type="ECO:0000313" key="12">
    <source>
        <dbReference type="Proteomes" id="UP001149090"/>
    </source>
</evidence>
<evidence type="ECO:0000256" key="2">
    <source>
        <dbReference type="ARBA" id="ARBA00022679"/>
    </source>
</evidence>